<evidence type="ECO:0000256" key="1">
    <source>
        <dbReference type="ARBA" id="ARBA00004229"/>
    </source>
</evidence>
<comment type="subcellular location">
    <subcellularLocation>
        <location evidence="1">Plastid</location>
        <location evidence="1">Chloroplast</location>
    </subcellularLocation>
</comment>
<dbReference type="InterPro" id="IPR001344">
    <property type="entry name" value="Chloro_AB-bd_pln"/>
</dbReference>
<gene>
    <name evidence="6" type="ORF">C1SCF055_LOCUS29959</name>
</gene>
<reference evidence="6" key="1">
    <citation type="submission" date="2022-10" db="EMBL/GenBank/DDBJ databases">
        <authorList>
            <person name="Chen Y."/>
            <person name="Dougan E. K."/>
            <person name="Chan C."/>
            <person name="Rhodes N."/>
            <person name="Thang M."/>
        </authorList>
    </citation>
    <scope>NUCLEOTIDE SEQUENCE</scope>
</reference>
<dbReference type="Pfam" id="PF00504">
    <property type="entry name" value="Chloroa_b-bind"/>
    <property type="match status" value="5"/>
</dbReference>
<keyword evidence="9" id="KW-1185">Reference proteome</keyword>
<dbReference type="GO" id="GO:0009507">
    <property type="term" value="C:chloroplast"/>
    <property type="evidence" value="ECO:0007669"/>
    <property type="project" value="UniProtKB-SubCell"/>
</dbReference>
<evidence type="ECO:0000256" key="4">
    <source>
        <dbReference type="ARBA" id="ARBA00022640"/>
    </source>
</evidence>
<feature type="binding site" evidence="5">
    <location>
        <position position="404"/>
    </location>
    <ligand>
        <name>chlorophyll a</name>
        <dbReference type="ChEBI" id="CHEBI:58416"/>
        <label>1</label>
    </ligand>
</feature>
<dbReference type="PANTHER" id="PTHR21649">
    <property type="entry name" value="CHLOROPHYLL A/B BINDING PROTEIN"/>
    <property type="match status" value="1"/>
</dbReference>
<keyword evidence="4" id="KW-0934">Plastid</keyword>
<dbReference type="OrthoDB" id="429659at2759"/>
<keyword evidence="5" id="KW-0148">Chlorophyll</keyword>
<organism evidence="6">
    <name type="scientific">Cladocopium goreaui</name>
    <dbReference type="NCBI Taxonomy" id="2562237"/>
    <lineage>
        <taxon>Eukaryota</taxon>
        <taxon>Sar</taxon>
        <taxon>Alveolata</taxon>
        <taxon>Dinophyceae</taxon>
        <taxon>Suessiales</taxon>
        <taxon>Symbiodiniaceae</taxon>
        <taxon>Cladocopium</taxon>
    </lineage>
</organism>
<dbReference type="AlphaFoldDB" id="A0A9P1D5F0"/>
<evidence type="ECO:0000313" key="6">
    <source>
        <dbReference type="EMBL" id="CAI4004144.1"/>
    </source>
</evidence>
<keyword evidence="5" id="KW-0157">Chromophore</keyword>
<reference evidence="7" key="2">
    <citation type="submission" date="2024-04" db="EMBL/GenBank/DDBJ databases">
        <authorList>
            <person name="Chen Y."/>
            <person name="Shah S."/>
            <person name="Dougan E. K."/>
            <person name="Thang M."/>
            <person name="Chan C."/>
        </authorList>
    </citation>
    <scope>NUCLEOTIDE SEQUENCE [LARGE SCALE GENOMIC DNA]</scope>
</reference>
<dbReference type="EMBL" id="CAMXCT010003374">
    <property type="protein sequence ID" value="CAI4004144.1"/>
    <property type="molecule type" value="Genomic_DNA"/>
</dbReference>
<dbReference type="GO" id="GO:0016020">
    <property type="term" value="C:membrane"/>
    <property type="evidence" value="ECO:0007669"/>
    <property type="project" value="InterPro"/>
</dbReference>
<evidence type="ECO:0000313" key="7">
    <source>
        <dbReference type="EMBL" id="CAL1157519.1"/>
    </source>
</evidence>
<name>A0A9P1D5F0_9DINO</name>
<keyword evidence="2" id="KW-0150">Chloroplast</keyword>
<dbReference type="InterPro" id="IPR022796">
    <property type="entry name" value="Chloroa_b-bind"/>
</dbReference>
<dbReference type="EMBL" id="CAMXCT020003374">
    <property type="protein sequence ID" value="CAL1157519.1"/>
    <property type="molecule type" value="Genomic_DNA"/>
</dbReference>
<evidence type="ECO:0000256" key="2">
    <source>
        <dbReference type="ARBA" id="ARBA00022528"/>
    </source>
</evidence>
<evidence type="ECO:0000313" key="8">
    <source>
        <dbReference type="EMBL" id="CAL4791456.1"/>
    </source>
</evidence>
<keyword evidence="3" id="KW-0602">Photosynthesis</keyword>
<dbReference type="GO" id="GO:0016168">
    <property type="term" value="F:chlorophyll binding"/>
    <property type="evidence" value="ECO:0007669"/>
    <property type="project" value="UniProtKB-KW"/>
</dbReference>
<dbReference type="Gene3D" id="1.10.3460.10">
    <property type="entry name" value="Chlorophyll a/b binding protein domain"/>
    <property type="match status" value="5"/>
</dbReference>
<accession>A0A9P1D5F0</accession>
<dbReference type="SUPFAM" id="SSF103511">
    <property type="entry name" value="Chlorophyll a-b binding protein"/>
    <property type="match status" value="5"/>
</dbReference>
<dbReference type="GO" id="GO:0009765">
    <property type="term" value="P:photosynthesis, light harvesting"/>
    <property type="evidence" value="ECO:0007669"/>
    <property type="project" value="InterPro"/>
</dbReference>
<evidence type="ECO:0000256" key="3">
    <source>
        <dbReference type="ARBA" id="ARBA00022531"/>
    </source>
</evidence>
<evidence type="ECO:0000313" key="9">
    <source>
        <dbReference type="Proteomes" id="UP001152797"/>
    </source>
</evidence>
<comment type="caution">
    <text evidence="6">The sequence shown here is derived from an EMBL/GenBank/DDBJ whole genome shotgun (WGS) entry which is preliminary data.</text>
</comment>
<dbReference type="Proteomes" id="UP001152797">
    <property type="component" value="Unassembled WGS sequence"/>
</dbReference>
<dbReference type="EMBL" id="CAMXCT030003374">
    <property type="protein sequence ID" value="CAL4791456.1"/>
    <property type="molecule type" value="Genomic_DNA"/>
</dbReference>
<evidence type="ECO:0000256" key="5">
    <source>
        <dbReference type="PIRSR" id="PIRSR601344-1"/>
    </source>
</evidence>
<proteinExistence type="predicted"/>
<sequence length="770" mass="82119">MAFCEVSQEQTPGTDAYAGDFGFKVLTAADPAEKTKKLNAEIANGRLAMMAIIGMFFQDGLTGSAWGDWANYTASPLRAFENELGVQAPVGFWDPAGFTADGSVEDFKRRRATEIKHGRMSMLATMGYITPEITGKFPGYLSPSAGLKFADVPNGLAAISKVPAAGWGQILAYMAFCEVSQEQTPGTDAYAGDFGFKVLTAADPAEKTKKLNAEIANGRLAMMAIIGMFFQDGLTGSAWGDWANYTASPLRAFENELGVQAPVGFWDPAGFTADGSVEDFKRRRATEIKHGRISMLATMGYITPEITGKFPGYLSPSAGLKFADVPNGLAAISKVPAAGWGQILAYMAFCEVSQEQTPGTDAYAGDFGFKVLTAADPAEKTKKLNAEIANGRLAMMAIIGMFFQDGLTGSAWGDWANYTASPLRAFENELGVQAPVGFWDPAGFTADGSVEDFKRRRATEIKHGRISMLATMGYITPEITGKFPGYLSPSAGLKFADVPNGLAAISKVPAAGWGQILAYMAFCEVSQEQTPGTDAYAGDFGFKVLTAADPAEKTKKLNAEIANGRLAMMAIIGMFFQDGLTGSAWGDWANYTASPLRAFENELGVQAPVGFWDPAGFTADGSVEDFKRRRATEIKHGRISMLATMGYITPEITGKFPGYLSPSAGLKFADVPNGLAAISKVPAAGWGQILAYMAFCEVSQDQTPGTDAYAGDFGFKVLTAADLAEKTKKLNAEIANGRLAMMAIIGMFFQDGLTGSAWGDWANYTASPLR</sequence>
<protein>
    <submittedName>
        <fullName evidence="8">Ankyrin repeat domain-containing protein 50</fullName>
    </submittedName>
</protein>